<evidence type="ECO:0000313" key="7">
    <source>
        <dbReference type="EMBL" id="WMN11967.1"/>
    </source>
</evidence>
<dbReference type="CDD" id="cd14014">
    <property type="entry name" value="STKc_PknB_like"/>
    <property type="match status" value="1"/>
</dbReference>
<feature type="binding site" evidence="5">
    <location>
        <position position="113"/>
    </location>
    <ligand>
        <name>ATP</name>
        <dbReference type="ChEBI" id="CHEBI:30616"/>
    </ligand>
</feature>
<evidence type="ECO:0000256" key="1">
    <source>
        <dbReference type="ARBA" id="ARBA00022679"/>
    </source>
</evidence>
<dbReference type="PROSITE" id="PS00108">
    <property type="entry name" value="PROTEIN_KINASE_ST"/>
    <property type="match status" value="1"/>
</dbReference>
<dbReference type="Gene3D" id="3.30.200.20">
    <property type="entry name" value="Phosphorylase Kinase, domain 1"/>
    <property type="match status" value="1"/>
</dbReference>
<dbReference type="Pfam" id="PF00069">
    <property type="entry name" value="Pkinase"/>
    <property type="match status" value="1"/>
</dbReference>
<dbReference type="Gene3D" id="2.130.10.10">
    <property type="entry name" value="YVTN repeat-like/Quinoprotein amine dehydrogenase"/>
    <property type="match status" value="1"/>
</dbReference>
<keyword evidence="8" id="KW-1185">Reference proteome</keyword>
<dbReference type="InterPro" id="IPR017441">
    <property type="entry name" value="Protein_kinase_ATP_BS"/>
</dbReference>
<dbReference type="SUPFAM" id="SSF56112">
    <property type="entry name" value="Protein kinase-like (PK-like)"/>
    <property type="match status" value="1"/>
</dbReference>
<evidence type="ECO:0000256" key="2">
    <source>
        <dbReference type="ARBA" id="ARBA00022741"/>
    </source>
</evidence>
<organism evidence="7 8">
    <name type="scientific">Marivirga salinarum</name>
    <dbReference type="NCBI Taxonomy" id="3059078"/>
    <lineage>
        <taxon>Bacteria</taxon>
        <taxon>Pseudomonadati</taxon>
        <taxon>Bacteroidota</taxon>
        <taxon>Cytophagia</taxon>
        <taxon>Cytophagales</taxon>
        <taxon>Marivirgaceae</taxon>
        <taxon>Marivirga</taxon>
    </lineage>
</organism>
<dbReference type="EMBL" id="CP129971">
    <property type="protein sequence ID" value="WMN11967.1"/>
    <property type="molecule type" value="Genomic_DNA"/>
</dbReference>
<protein>
    <submittedName>
        <fullName evidence="7">Protein kinase</fullName>
    </submittedName>
</protein>
<dbReference type="InterPro" id="IPR011047">
    <property type="entry name" value="Quinoprotein_ADH-like_sf"/>
</dbReference>
<dbReference type="GO" id="GO:0004674">
    <property type="term" value="F:protein serine/threonine kinase activity"/>
    <property type="evidence" value="ECO:0007669"/>
    <property type="project" value="TreeGrafter"/>
</dbReference>
<dbReference type="InterPro" id="IPR011009">
    <property type="entry name" value="Kinase-like_dom_sf"/>
</dbReference>
<accession>A0AA51NB43</accession>
<dbReference type="AlphaFoldDB" id="A0AA51NB43"/>
<proteinExistence type="predicted"/>
<dbReference type="PANTHER" id="PTHR43289">
    <property type="entry name" value="MITOGEN-ACTIVATED PROTEIN KINASE KINASE KINASE 20-RELATED"/>
    <property type="match status" value="1"/>
</dbReference>
<dbReference type="PROSITE" id="PS00107">
    <property type="entry name" value="PROTEIN_KINASE_ATP"/>
    <property type="match status" value="1"/>
</dbReference>
<dbReference type="Gene3D" id="1.10.510.10">
    <property type="entry name" value="Transferase(Phosphotransferase) domain 1"/>
    <property type="match status" value="1"/>
</dbReference>
<reference evidence="7 8" key="1">
    <citation type="submission" date="2023-08" db="EMBL/GenBank/DDBJ databases">
        <title>Comparative genomics and taxonomic characterization of three novel marine species of genus Marivirga.</title>
        <authorList>
            <person name="Muhammad N."/>
            <person name="Kim S.-G."/>
        </authorList>
    </citation>
    <scope>NUCLEOTIDE SEQUENCE [LARGE SCALE GENOMIC DNA]</scope>
    <source>
        <strain evidence="7 8">BDSF4-3</strain>
    </source>
</reference>
<dbReference type="SMART" id="SM00220">
    <property type="entry name" value="S_TKc"/>
    <property type="match status" value="1"/>
</dbReference>
<dbReference type="InterPro" id="IPR000719">
    <property type="entry name" value="Prot_kinase_dom"/>
</dbReference>
<sequence>MPHKSNLEKHFLESIELPKEDRIKYLEQVIAEEPEIGVELKKMIENITKADAFFGEIDLNLQSYVDQQSKLSDLNGATIDSYKLTELIGQGGMATVYKAKRVDGDFEHEVVFKMLSSIIESENAKVFFKEEQQILAQLNHPNIARLYNGGVTKDGIPYIVMELVDGVPIDEYCKENKLNLSQKIDLFIKVGQAINYAHQQFILHQDIKPNNILITKSGEVKLLDFGIGKKLEDQSVPLNKFMGTPAFASPEQLLMQAVNTASDIYQLGVLLYLLIFEELPYDRDVKPSKVVTQILKDNPQNLTTIKSVNGIPKELEAILLKCLKKQAQERYNSVGALLEDIYNFKTNKPVNAVPQNKIYLTKKFLQRNSLSTALSSLILISLLGGIFFTSKQAKIALKEKNKAESSLVFIQDLFSSATPLQQEQNAKEIKVFDFLESKKDFVLANEKMSLTDRIDILSEDGRYSLVKGENNYTILNNNTKEKVLETELVNPANEESQNIDKTGGTSMLIFGALNRAVSFEYSSDTTLIKGYDLTSGEQIYQLDTITLGVSYAEEFVKSVMLVVGPEDKKIRTGNDTEVQNLRMRGKREGSVVLNNSTLKTCIHPIGELNALLIVAREGVLFFDVVSGVIKWNQVDFPSGIAEAIYIPEQNSIVLANAYATDFNKAFAKKVIFNVDASTGELLWETEYSSNYKPNRSFVVGDRLLLDYYGMEIFDLNTGKSLGMNVDQERVLKFSKLFDGASAAATPGQETSLSTIATYIPPVIADGFAYYSIGMVQGDPWMYGNDKHIQKIDISTGEIVWTSEKIVGINTEMTQMNLVNDNLILKYKGTGLKSQYELFWLDIQTGKISKRVEKIKTDRNQELVDFQYGNGYMIDYDKEGMSYYDLKTAELIKREDRKNLATNSSWINQDIVFFYEDAVEIVRNQKPTSYKMDMPELAYSLNGKIIIEGANEVLTIDSATLKEASRKSMESNSYVVLPDENIAIKQGERSVTFVEL</sequence>
<evidence type="ECO:0000256" key="3">
    <source>
        <dbReference type="ARBA" id="ARBA00022777"/>
    </source>
</evidence>
<keyword evidence="1" id="KW-0808">Transferase</keyword>
<dbReference type="PROSITE" id="PS50011">
    <property type="entry name" value="PROTEIN_KINASE_DOM"/>
    <property type="match status" value="1"/>
</dbReference>
<keyword evidence="3 7" id="KW-0418">Kinase</keyword>
<dbReference type="InterPro" id="IPR008271">
    <property type="entry name" value="Ser/Thr_kinase_AS"/>
</dbReference>
<dbReference type="Proteomes" id="UP001230496">
    <property type="component" value="Chromosome"/>
</dbReference>
<dbReference type="KEGG" id="msaa:QYS49_31935"/>
<evidence type="ECO:0000259" key="6">
    <source>
        <dbReference type="PROSITE" id="PS50011"/>
    </source>
</evidence>
<gene>
    <name evidence="7" type="ORF">QYS49_31935</name>
</gene>
<feature type="domain" description="Protein kinase" evidence="6">
    <location>
        <begin position="82"/>
        <end position="342"/>
    </location>
</feature>
<evidence type="ECO:0000313" key="8">
    <source>
        <dbReference type="Proteomes" id="UP001230496"/>
    </source>
</evidence>
<dbReference type="InterPro" id="IPR015943">
    <property type="entry name" value="WD40/YVTN_repeat-like_dom_sf"/>
</dbReference>
<dbReference type="PANTHER" id="PTHR43289:SF34">
    <property type="entry name" value="SERINE_THREONINE-PROTEIN KINASE YBDM-RELATED"/>
    <property type="match status" value="1"/>
</dbReference>
<evidence type="ECO:0000256" key="4">
    <source>
        <dbReference type="ARBA" id="ARBA00022840"/>
    </source>
</evidence>
<keyword evidence="4 5" id="KW-0067">ATP-binding</keyword>
<dbReference type="SUPFAM" id="SSF50998">
    <property type="entry name" value="Quinoprotein alcohol dehydrogenase-like"/>
    <property type="match status" value="1"/>
</dbReference>
<dbReference type="RefSeq" id="WP_308349726.1">
    <property type="nucleotide sequence ID" value="NZ_CP129971.1"/>
</dbReference>
<name>A0AA51NB43_9BACT</name>
<dbReference type="GO" id="GO:0005524">
    <property type="term" value="F:ATP binding"/>
    <property type="evidence" value="ECO:0007669"/>
    <property type="project" value="UniProtKB-UniRule"/>
</dbReference>
<evidence type="ECO:0000256" key="5">
    <source>
        <dbReference type="PROSITE-ProRule" id="PRU10141"/>
    </source>
</evidence>
<keyword evidence="2 5" id="KW-0547">Nucleotide-binding</keyword>